<sequence length="91" mass="10064">MSDRERADAVLEHVAVLAFLYYPGIELHDPSYSLAEDIEWCLVRLGDVSDVERERMGGLFARAITDPTATRAELFTALAELDGVLTADGHE</sequence>
<gene>
    <name evidence="1" type="ORF">SAMN04489810_2389</name>
</gene>
<keyword evidence="2" id="KW-1185">Reference proteome</keyword>
<dbReference type="OrthoDB" id="5007869at2"/>
<protein>
    <submittedName>
        <fullName evidence="1">Uncharacterized protein</fullName>
    </submittedName>
</protein>
<evidence type="ECO:0000313" key="2">
    <source>
        <dbReference type="Proteomes" id="UP000199009"/>
    </source>
</evidence>
<evidence type="ECO:0000313" key="1">
    <source>
        <dbReference type="EMBL" id="SDH20890.1"/>
    </source>
</evidence>
<organism evidence="1 2">
    <name type="scientific">Microbacterium pygmaeum</name>
    <dbReference type="NCBI Taxonomy" id="370764"/>
    <lineage>
        <taxon>Bacteria</taxon>
        <taxon>Bacillati</taxon>
        <taxon>Actinomycetota</taxon>
        <taxon>Actinomycetes</taxon>
        <taxon>Micrococcales</taxon>
        <taxon>Microbacteriaceae</taxon>
        <taxon>Microbacterium</taxon>
    </lineage>
</organism>
<dbReference type="Proteomes" id="UP000199009">
    <property type="component" value="Chromosome I"/>
</dbReference>
<proteinExistence type="predicted"/>
<dbReference type="AlphaFoldDB" id="A0A1G8AKR1"/>
<reference evidence="1 2" key="1">
    <citation type="submission" date="2016-10" db="EMBL/GenBank/DDBJ databases">
        <authorList>
            <person name="de Groot N.N."/>
        </authorList>
    </citation>
    <scope>NUCLEOTIDE SEQUENCE [LARGE SCALE GENOMIC DNA]</scope>
    <source>
        <strain evidence="1 2">DSM 23142</strain>
    </source>
</reference>
<dbReference type="EMBL" id="LT629692">
    <property type="protein sequence ID" value="SDH20890.1"/>
    <property type="molecule type" value="Genomic_DNA"/>
</dbReference>
<accession>A0A1G8AKR1</accession>
<dbReference type="RefSeq" id="WP_091490393.1">
    <property type="nucleotide sequence ID" value="NZ_LT629692.1"/>
</dbReference>
<name>A0A1G8AKR1_9MICO</name>